<dbReference type="GO" id="GO:0005737">
    <property type="term" value="C:cytoplasm"/>
    <property type="evidence" value="ECO:0000318"/>
    <property type="project" value="GO_Central"/>
</dbReference>
<evidence type="ECO:0000256" key="2">
    <source>
        <dbReference type="ARBA" id="ARBA00023110"/>
    </source>
</evidence>
<dbReference type="PRINTS" id="PR00153">
    <property type="entry name" value="CSAPPISMRASE"/>
</dbReference>
<evidence type="ECO:0000313" key="6">
    <source>
        <dbReference type="EMBL" id="EED88701.1"/>
    </source>
</evidence>
<name>B8CC36_THAPS</name>
<dbReference type="AlphaFoldDB" id="B8CC36"/>
<dbReference type="PANTHER" id="PTHR11071:SF561">
    <property type="entry name" value="PEPTIDYL-PROLYL CIS-TRANS ISOMERASE D-RELATED"/>
    <property type="match status" value="1"/>
</dbReference>
<dbReference type="eggNOG" id="KOG0865">
    <property type="taxonomic scope" value="Eukaryota"/>
</dbReference>
<evidence type="ECO:0000259" key="5">
    <source>
        <dbReference type="PROSITE" id="PS50072"/>
    </source>
</evidence>
<dbReference type="InterPro" id="IPR024936">
    <property type="entry name" value="Cyclophilin-type_PPIase"/>
</dbReference>
<dbReference type="PROSITE" id="PS50072">
    <property type="entry name" value="CSA_PPIASE_2"/>
    <property type="match status" value="1"/>
</dbReference>
<comment type="catalytic activity">
    <reaction evidence="1 4">
        <text>[protein]-peptidylproline (omega=180) = [protein]-peptidylproline (omega=0)</text>
        <dbReference type="Rhea" id="RHEA:16237"/>
        <dbReference type="Rhea" id="RHEA-COMP:10747"/>
        <dbReference type="Rhea" id="RHEA-COMP:10748"/>
        <dbReference type="ChEBI" id="CHEBI:83833"/>
        <dbReference type="ChEBI" id="CHEBI:83834"/>
        <dbReference type="EC" id="5.2.1.8"/>
    </reaction>
</comment>
<dbReference type="GO" id="GO:0006457">
    <property type="term" value="P:protein folding"/>
    <property type="evidence" value="ECO:0000318"/>
    <property type="project" value="GO_Central"/>
</dbReference>
<dbReference type="PANTHER" id="PTHR11071">
    <property type="entry name" value="PEPTIDYL-PROLYL CIS-TRANS ISOMERASE"/>
    <property type="match status" value="1"/>
</dbReference>
<dbReference type="GO" id="GO:0003755">
    <property type="term" value="F:peptidyl-prolyl cis-trans isomerase activity"/>
    <property type="evidence" value="ECO:0000318"/>
    <property type="project" value="GO_Central"/>
</dbReference>
<dbReference type="FunFam" id="2.40.100.10:FF:000025">
    <property type="entry name" value="Peptidyl-prolyl cis-trans isomerase CYP19-2"/>
    <property type="match status" value="1"/>
</dbReference>
<dbReference type="GeneID" id="7451641"/>
<dbReference type="GO" id="GO:0016018">
    <property type="term" value="F:cyclosporin A binding"/>
    <property type="evidence" value="ECO:0000318"/>
    <property type="project" value="GO_Central"/>
</dbReference>
<dbReference type="STRING" id="35128.B8CC36"/>
<comment type="similarity">
    <text evidence="4">Belongs to the cyclophilin-type PPIase family.</text>
</comment>
<proteinExistence type="inferred from homology"/>
<evidence type="ECO:0000256" key="1">
    <source>
        <dbReference type="ARBA" id="ARBA00000971"/>
    </source>
</evidence>
<protein>
    <recommendedName>
        <fullName evidence="4">Peptidyl-prolyl cis-trans isomerase</fullName>
        <shortName evidence="4">PPIase</shortName>
        <ecNumber evidence="4">5.2.1.8</ecNumber>
    </recommendedName>
</protein>
<dbReference type="InParanoid" id="B8CC36"/>
<feature type="domain" description="PPIase cyclophilin-type" evidence="5">
    <location>
        <begin position="15"/>
        <end position="168"/>
    </location>
</feature>
<dbReference type="OMA" id="RINACGE"/>
<evidence type="ECO:0000256" key="4">
    <source>
        <dbReference type="RuleBase" id="RU363019"/>
    </source>
</evidence>
<evidence type="ECO:0000256" key="3">
    <source>
        <dbReference type="ARBA" id="ARBA00023235"/>
    </source>
</evidence>
<reference evidence="6 7" key="1">
    <citation type="journal article" date="2004" name="Science">
        <title>The genome of the diatom Thalassiosira pseudonana: ecology, evolution, and metabolism.</title>
        <authorList>
            <person name="Armbrust E.V."/>
            <person name="Berges J.A."/>
            <person name="Bowler C."/>
            <person name="Green B.R."/>
            <person name="Martinez D."/>
            <person name="Putnam N.H."/>
            <person name="Zhou S."/>
            <person name="Allen A.E."/>
            <person name="Apt K.E."/>
            <person name="Bechner M."/>
            <person name="Brzezinski M.A."/>
            <person name="Chaal B.K."/>
            <person name="Chiovitti A."/>
            <person name="Davis A.K."/>
            <person name="Demarest M.S."/>
            <person name="Detter J.C."/>
            <person name="Glavina T."/>
            <person name="Goodstein D."/>
            <person name="Hadi M.Z."/>
            <person name="Hellsten U."/>
            <person name="Hildebrand M."/>
            <person name="Jenkins B.D."/>
            <person name="Jurka J."/>
            <person name="Kapitonov V.V."/>
            <person name="Kroger N."/>
            <person name="Lau W.W."/>
            <person name="Lane T.W."/>
            <person name="Larimer F.W."/>
            <person name="Lippmeier J.C."/>
            <person name="Lucas S."/>
            <person name="Medina M."/>
            <person name="Montsant A."/>
            <person name="Obornik M."/>
            <person name="Parker M.S."/>
            <person name="Palenik B."/>
            <person name="Pazour G.J."/>
            <person name="Richardson P.M."/>
            <person name="Rynearson T.A."/>
            <person name="Saito M.A."/>
            <person name="Schwartz D.C."/>
            <person name="Thamatrakoln K."/>
            <person name="Valentin K."/>
            <person name="Vardi A."/>
            <person name="Wilkerson F.P."/>
            <person name="Rokhsar D.S."/>
        </authorList>
    </citation>
    <scope>NUCLEOTIDE SEQUENCE [LARGE SCALE GENOMIC DNA]</scope>
    <source>
        <strain evidence="6 7">CCMP1335</strain>
    </source>
</reference>
<dbReference type="PaxDb" id="35128-Thaps37464"/>
<reference evidence="6 7" key="2">
    <citation type="journal article" date="2008" name="Nature">
        <title>The Phaeodactylum genome reveals the evolutionary history of diatom genomes.</title>
        <authorList>
            <person name="Bowler C."/>
            <person name="Allen A.E."/>
            <person name="Badger J.H."/>
            <person name="Grimwood J."/>
            <person name="Jabbari K."/>
            <person name="Kuo A."/>
            <person name="Maheswari U."/>
            <person name="Martens C."/>
            <person name="Maumus F."/>
            <person name="Otillar R.P."/>
            <person name="Rayko E."/>
            <person name="Salamov A."/>
            <person name="Vandepoele K."/>
            <person name="Beszteri B."/>
            <person name="Gruber A."/>
            <person name="Heijde M."/>
            <person name="Katinka M."/>
            <person name="Mock T."/>
            <person name="Valentin K."/>
            <person name="Verret F."/>
            <person name="Berges J.A."/>
            <person name="Brownlee C."/>
            <person name="Cadoret J.P."/>
            <person name="Chiovitti A."/>
            <person name="Choi C.J."/>
            <person name="Coesel S."/>
            <person name="De Martino A."/>
            <person name="Detter J.C."/>
            <person name="Durkin C."/>
            <person name="Falciatore A."/>
            <person name="Fournet J."/>
            <person name="Haruta M."/>
            <person name="Huysman M.J."/>
            <person name="Jenkins B.D."/>
            <person name="Jiroutova K."/>
            <person name="Jorgensen R.E."/>
            <person name="Joubert Y."/>
            <person name="Kaplan A."/>
            <person name="Kroger N."/>
            <person name="Kroth P.G."/>
            <person name="La Roche J."/>
            <person name="Lindquist E."/>
            <person name="Lommer M."/>
            <person name="Martin-Jezequel V."/>
            <person name="Lopez P.J."/>
            <person name="Lucas S."/>
            <person name="Mangogna M."/>
            <person name="McGinnis K."/>
            <person name="Medlin L.K."/>
            <person name="Montsant A."/>
            <person name="Oudot-Le Secq M.P."/>
            <person name="Napoli C."/>
            <person name="Obornik M."/>
            <person name="Parker M.S."/>
            <person name="Petit J.L."/>
            <person name="Porcel B.M."/>
            <person name="Poulsen N."/>
            <person name="Robison M."/>
            <person name="Rychlewski L."/>
            <person name="Rynearson T.A."/>
            <person name="Schmutz J."/>
            <person name="Shapiro H."/>
            <person name="Siaut M."/>
            <person name="Stanley M."/>
            <person name="Sussman M.R."/>
            <person name="Taylor A.R."/>
            <person name="Vardi A."/>
            <person name="von Dassow P."/>
            <person name="Vyverman W."/>
            <person name="Willis A."/>
            <person name="Wyrwicz L.S."/>
            <person name="Rokhsar D.S."/>
            <person name="Weissenbach J."/>
            <person name="Armbrust E.V."/>
            <person name="Green B.R."/>
            <person name="Van de Peer Y."/>
            <person name="Grigoriev I.V."/>
        </authorList>
    </citation>
    <scope>NUCLEOTIDE SEQUENCE [LARGE SCALE GENOMIC DNA]</scope>
    <source>
        <strain evidence="6 7">CCMP1335</strain>
    </source>
</reference>
<dbReference type="EMBL" id="CM000649">
    <property type="protein sequence ID" value="EED88701.1"/>
    <property type="molecule type" value="Genomic_DNA"/>
</dbReference>
<dbReference type="KEGG" id="tps:THAPSDRAFT_37464"/>
<sequence>MQSLTVIHEEKPIRGRITIGLFGNATPKTAENFKSLCACDKGNGSISERPLCYKGTKFHRIIPNFMVQGGDISHSNGVGGESIYGGYFDDESFEVPHNKLYLLSSANKGPNTNGSQFFINTVKTSWLDNKNVVFGLVLDGFDVVDDIEAVGTNEGTPIVDVVIEASGELPLSAGIQEK</sequence>
<dbReference type="Proteomes" id="UP000001449">
    <property type="component" value="Chromosome 14"/>
</dbReference>
<evidence type="ECO:0000313" key="7">
    <source>
        <dbReference type="Proteomes" id="UP000001449"/>
    </source>
</evidence>
<gene>
    <name evidence="6" type="ORF">THAPSDRAFT_37464</name>
</gene>
<dbReference type="Pfam" id="PF00160">
    <property type="entry name" value="Pro_isomerase"/>
    <property type="match status" value="1"/>
</dbReference>
<dbReference type="InterPro" id="IPR020892">
    <property type="entry name" value="Cyclophilin-type_PPIase_CS"/>
</dbReference>
<dbReference type="PROSITE" id="PS00170">
    <property type="entry name" value="CSA_PPIASE_1"/>
    <property type="match status" value="1"/>
</dbReference>
<keyword evidence="7" id="KW-1185">Reference proteome</keyword>
<accession>B8CC36</accession>
<dbReference type="RefSeq" id="XP_002293692.1">
    <property type="nucleotide sequence ID" value="XM_002293656.1"/>
</dbReference>
<dbReference type="SUPFAM" id="SSF50891">
    <property type="entry name" value="Cyclophilin-like"/>
    <property type="match status" value="1"/>
</dbReference>
<dbReference type="InterPro" id="IPR029000">
    <property type="entry name" value="Cyclophilin-like_dom_sf"/>
</dbReference>
<dbReference type="HOGENOM" id="CLU_012062_4_2_1"/>
<keyword evidence="2 4" id="KW-0697">Rotamase</keyword>
<dbReference type="InterPro" id="IPR002130">
    <property type="entry name" value="Cyclophilin-type_PPIase_dom"/>
</dbReference>
<organism evidence="6 7">
    <name type="scientific">Thalassiosira pseudonana</name>
    <name type="common">Marine diatom</name>
    <name type="synonym">Cyclotella nana</name>
    <dbReference type="NCBI Taxonomy" id="35128"/>
    <lineage>
        <taxon>Eukaryota</taxon>
        <taxon>Sar</taxon>
        <taxon>Stramenopiles</taxon>
        <taxon>Ochrophyta</taxon>
        <taxon>Bacillariophyta</taxon>
        <taxon>Coscinodiscophyceae</taxon>
        <taxon>Thalassiosirophycidae</taxon>
        <taxon>Thalassiosirales</taxon>
        <taxon>Thalassiosiraceae</taxon>
        <taxon>Thalassiosira</taxon>
    </lineage>
</organism>
<dbReference type="EC" id="5.2.1.8" evidence="4"/>
<comment type="function">
    <text evidence="4">PPIases accelerate the folding of proteins. It catalyzes the cis-trans isomerization of proline imidic peptide bonds in oligopeptides.</text>
</comment>
<keyword evidence="3 4" id="KW-0413">Isomerase</keyword>
<dbReference type="Gene3D" id="2.40.100.10">
    <property type="entry name" value="Cyclophilin-like"/>
    <property type="match status" value="1"/>
</dbReference>
<dbReference type="PIRSF" id="PIRSF001467">
    <property type="entry name" value="Peptidylpro_ismrse"/>
    <property type="match status" value="1"/>
</dbReference>